<dbReference type="GO" id="GO:0003743">
    <property type="term" value="F:translation initiation factor activity"/>
    <property type="evidence" value="ECO:0007669"/>
    <property type="project" value="UniProtKB-KW"/>
</dbReference>
<keyword evidence="12" id="KW-1185">Reference proteome</keyword>
<evidence type="ECO:0000313" key="11">
    <source>
        <dbReference type="EMBL" id="KAK3511103.1"/>
    </source>
</evidence>
<dbReference type="GO" id="GO:0071541">
    <property type="term" value="C:eukaryotic translation initiation factor 3 complex, eIF3m"/>
    <property type="evidence" value="ECO:0007669"/>
    <property type="project" value="TreeGrafter"/>
</dbReference>
<evidence type="ECO:0000256" key="3">
    <source>
        <dbReference type="ARBA" id="ARBA00022540"/>
    </source>
</evidence>
<dbReference type="AlphaFoldDB" id="A0AAE0Q171"/>
<keyword evidence="5" id="KW-0648">Protein biosynthesis</keyword>
<keyword evidence="9" id="KW-0808">Transferase</keyword>
<feature type="transmembrane region" description="Helical" evidence="9">
    <location>
        <begin position="396"/>
        <end position="419"/>
    </location>
</feature>
<evidence type="ECO:0000259" key="10">
    <source>
        <dbReference type="PROSITE" id="PS50249"/>
    </source>
</evidence>
<feature type="transmembrane region" description="Helical" evidence="9">
    <location>
        <begin position="439"/>
        <end position="463"/>
    </location>
</feature>
<dbReference type="Proteomes" id="UP001274896">
    <property type="component" value="Unassembled WGS sequence"/>
</dbReference>
<evidence type="ECO:0000313" key="12">
    <source>
        <dbReference type="Proteomes" id="UP001274896"/>
    </source>
</evidence>
<comment type="function">
    <text evidence="8">Deubiquitinates activated NOTCH1, promoting its nuclear import, thereby acting as a positive regulator of Notch signaling.</text>
</comment>
<dbReference type="InterPro" id="IPR027531">
    <property type="entry name" value="eIF3f"/>
</dbReference>
<dbReference type="InterPro" id="IPR001594">
    <property type="entry name" value="Palmitoyltrfase_DHHC"/>
</dbReference>
<comment type="domain">
    <text evidence="9">The DHHC domain is required for palmitoyltransferase activity.</text>
</comment>
<dbReference type="GO" id="GO:0008237">
    <property type="term" value="F:metallopeptidase activity"/>
    <property type="evidence" value="ECO:0007669"/>
    <property type="project" value="InterPro"/>
</dbReference>
<comment type="subcellular location">
    <subcellularLocation>
        <location evidence="1">Membrane</location>
        <topology evidence="1">Multi-pass membrane protein</topology>
    </subcellularLocation>
</comment>
<dbReference type="FunFam" id="3.40.140.10:FF:000014">
    <property type="entry name" value="Eukaryotic translation initiation factor 3 subunit F"/>
    <property type="match status" value="1"/>
</dbReference>
<dbReference type="InterPro" id="IPR024969">
    <property type="entry name" value="EIF3F/CSN6-like_C"/>
</dbReference>
<organism evidence="11 12">
    <name type="scientific">Hemibagrus guttatus</name>
    <dbReference type="NCBI Taxonomy" id="175788"/>
    <lineage>
        <taxon>Eukaryota</taxon>
        <taxon>Metazoa</taxon>
        <taxon>Chordata</taxon>
        <taxon>Craniata</taxon>
        <taxon>Vertebrata</taxon>
        <taxon>Euteleostomi</taxon>
        <taxon>Actinopterygii</taxon>
        <taxon>Neopterygii</taxon>
        <taxon>Teleostei</taxon>
        <taxon>Ostariophysi</taxon>
        <taxon>Siluriformes</taxon>
        <taxon>Bagridae</taxon>
        <taxon>Hemibagrus</taxon>
    </lineage>
</organism>
<evidence type="ECO:0000256" key="6">
    <source>
        <dbReference type="ARBA" id="ARBA00022989"/>
    </source>
</evidence>
<dbReference type="GO" id="GO:0031369">
    <property type="term" value="F:translation initiation factor binding"/>
    <property type="evidence" value="ECO:0007669"/>
    <property type="project" value="InterPro"/>
</dbReference>
<gene>
    <name evidence="11" type="ORF">QTP70_030298</name>
</gene>
<evidence type="ECO:0000256" key="4">
    <source>
        <dbReference type="ARBA" id="ARBA00022692"/>
    </source>
</evidence>
<dbReference type="CDD" id="cd08064">
    <property type="entry name" value="MPN_eIF3f"/>
    <property type="match status" value="1"/>
</dbReference>
<feature type="transmembrane region" description="Helical" evidence="9">
    <location>
        <begin position="270"/>
        <end position="292"/>
    </location>
</feature>
<keyword evidence="6 9" id="KW-1133">Transmembrane helix</keyword>
<dbReference type="PANTHER" id="PTHR10540:SF6">
    <property type="entry name" value="EUKARYOTIC TRANSLATION INITIATION FACTOR 3 SUBUNIT F"/>
    <property type="match status" value="1"/>
</dbReference>
<evidence type="ECO:0000256" key="9">
    <source>
        <dbReference type="RuleBase" id="RU079119"/>
    </source>
</evidence>
<evidence type="ECO:0000256" key="2">
    <source>
        <dbReference type="ARBA" id="ARBA00022490"/>
    </source>
</evidence>
<accession>A0AAE0Q171</accession>
<dbReference type="Pfam" id="PF13012">
    <property type="entry name" value="MitMem_reg"/>
    <property type="match status" value="1"/>
</dbReference>
<comment type="caution">
    <text evidence="11">The sequence shown here is derived from an EMBL/GenBank/DDBJ whole genome shotgun (WGS) entry which is preliminary data.</text>
</comment>
<keyword evidence="4 9" id="KW-0812">Transmembrane</keyword>
<dbReference type="InterPro" id="IPR037518">
    <property type="entry name" value="MPN"/>
</dbReference>
<dbReference type="PANTHER" id="PTHR10540">
    <property type="entry name" value="EUKARYOTIC TRANSLATION INITIATION FACTOR 3 SUBUNIT F-RELATED"/>
    <property type="match status" value="1"/>
</dbReference>
<dbReference type="HAMAP" id="MF_03005">
    <property type="entry name" value="eIF3f"/>
    <property type="match status" value="1"/>
</dbReference>
<keyword evidence="9" id="KW-0012">Acyltransferase</keyword>
<feature type="domain" description="MPN" evidence="10">
    <location>
        <begin position="8"/>
        <end position="138"/>
    </location>
</feature>
<evidence type="ECO:0000256" key="8">
    <source>
        <dbReference type="ARBA" id="ARBA00059951"/>
    </source>
</evidence>
<comment type="similarity">
    <text evidence="9">Belongs to the DHHC palmitoyltransferase family.</text>
</comment>
<dbReference type="SMART" id="SM00232">
    <property type="entry name" value="JAB_MPN"/>
    <property type="match status" value="1"/>
</dbReference>
<dbReference type="EC" id="2.3.1.225" evidence="9"/>
<dbReference type="GO" id="GO:0101005">
    <property type="term" value="F:deubiquitinase activity"/>
    <property type="evidence" value="ECO:0007669"/>
    <property type="project" value="UniProtKB-ARBA"/>
</dbReference>
<dbReference type="Pfam" id="PF01529">
    <property type="entry name" value="DHHC"/>
    <property type="match status" value="1"/>
</dbReference>
<sequence length="554" mass="62419">MAVHGPVVKIHSVVLASIVDSYERRNEGASRVIGTLLGTIDKHSVEVTNCFSVPHNESEDEVAVDMEFAKNMYELHKKVSPSEVIIGWYATGYDITEHSVLIHEYYSREAQNPIHLTVDTALQSNKMNIRAYVSAQMGVPGKTVGVMFTPLTVKYIYYDTERIGVDLLQRTRASPSRTNGLTSDLSQVASSAGRIQEMLTIVLAYIEDVLSGKVTADNSVGRYLMDLVGKVPKISAEDFESMLNSNINDLLMVTYLANLTQAQIALNEKLVVLVWCTLHGSVFNVILLLLLACHSKAVFSDPGVITIYTERRNSSKARMVPLPETAIDFSDLRSQSSRVNDRACEGWTVCSRCETYRPPRAHHCRVCQRCIRRMDHHCPWINNCVGELNQKYFIQFLFYTGMASLYSMALVVSAWVWRIRNERDGDEDKGGEDVPSKHLIVAHYIILLVESILFGVFVLVIFYDQLVSIITDETPIEQMRNRLMKDRPSSGQSVHTTHTRKPKVALLREVFGRGKSVYLSARCCVGFCRSSPLLHPLEESLTHLFLITMCNDDR</sequence>
<dbReference type="GO" id="GO:0019706">
    <property type="term" value="F:protein-cysteine S-palmitoyltransferase activity"/>
    <property type="evidence" value="ECO:0007669"/>
    <property type="project" value="UniProtKB-EC"/>
</dbReference>
<comment type="catalytic activity">
    <reaction evidence="9">
        <text>L-cysteinyl-[protein] + hexadecanoyl-CoA = S-hexadecanoyl-L-cysteinyl-[protein] + CoA</text>
        <dbReference type="Rhea" id="RHEA:36683"/>
        <dbReference type="Rhea" id="RHEA-COMP:10131"/>
        <dbReference type="Rhea" id="RHEA-COMP:11032"/>
        <dbReference type="ChEBI" id="CHEBI:29950"/>
        <dbReference type="ChEBI" id="CHEBI:57287"/>
        <dbReference type="ChEBI" id="CHEBI:57379"/>
        <dbReference type="ChEBI" id="CHEBI:74151"/>
        <dbReference type="EC" id="2.3.1.225"/>
    </reaction>
</comment>
<dbReference type="PROSITE" id="PS50216">
    <property type="entry name" value="DHHC"/>
    <property type="match status" value="1"/>
</dbReference>
<dbReference type="Pfam" id="PF01398">
    <property type="entry name" value="JAB"/>
    <property type="match status" value="1"/>
</dbReference>
<proteinExistence type="inferred from homology"/>
<dbReference type="InterPro" id="IPR000555">
    <property type="entry name" value="JAMM/MPN+_dom"/>
</dbReference>
<evidence type="ECO:0000256" key="1">
    <source>
        <dbReference type="ARBA" id="ARBA00004141"/>
    </source>
</evidence>
<evidence type="ECO:0000256" key="5">
    <source>
        <dbReference type="ARBA" id="ARBA00022917"/>
    </source>
</evidence>
<protein>
    <recommendedName>
        <fullName evidence="9">Palmitoyltransferase</fullName>
        <ecNumber evidence="9">2.3.1.225</ecNumber>
    </recommendedName>
</protein>
<keyword evidence="3" id="KW-0396">Initiation factor</keyword>
<feature type="non-terminal residue" evidence="11">
    <location>
        <position position="1"/>
    </location>
</feature>
<dbReference type="EMBL" id="JAUCMX010000025">
    <property type="protein sequence ID" value="KAK3511103.1"/>
    <property type="molecule type" value="Genomic_DNA"/>
</dbReference>
<keyword evidence="7 9" id="KW-0472">Membrane</keyword>
<name>A0AAE0Q171_9TELE</name>
<reference evidence="11" key="1">
    <citation type="submission" date="2023-06" db="EMBL/GenBank/DDBJ databases">
        <title>Male Hemibagrus guttatus genome.</title>
        <authorList>
            <person name="Bian C."/>
        </authorList>
    </citation>
    <scope>NUCLEOTIDE SEQUENCE</scope>
    <source>
        <strain evidence="11">Male_cb2023</strain>
        <tissue evidence="11">Muscle</tissue>
    </source>
</reference>
<evidence type="ECO:0000256" key="7">
    <source>
        <dbReference type="ARBA" id="ARBA00023136"/>
    </source>
</evidence>
<dbReference type="PROSITE" id="PS50249">
    <property type="entry name" value="MPN"/>
    <property type="match status" value="1"/>
</dbReference>
<dbReference type="Gene3D" id="3.40.140.10">
    <property type="entry name" value="Cytidine Deaminase, domain 2"/>
    <property type="match status" value="1"/>
</dbReference>
<dbReference type="GO" id="GO:0016020">
    <property type="term" value="C:membrane"/>
    <property type="evidence" value="ECO:0007669"/>
    <property type="project" value="UniProtKB-SubCell"/>
</dbReference>
<keyword evidence="2" id="KW-0963">Cytoplasm</keyword>